<keyword evidence="1" id="KW-0732">Signal</keyword>
<feature type="chain" id="PRO_5025450994" description="Secreted protein" evidence="1">
    <location>
        <begin position="22"/>
        <end position="77"/>
    </location>
</feature>
<proteinExistence type="predicted"/>
<protein>
    <recommendedName>
        <fullName evidence="3">Secreted protein</fullName>
    </recommendedName>
</protein>
<organism evidence="2">
    <name type="scientific">Ixodes ricinus</name>
    <name type="common">Common tick</name>
    <name type="synonym">Acarus ricinus</name>
    <dbReference type="NCBI Taxonomy" id="34613"/>
    <lineage>
        <taxon>Eukaryota</taxon>
        <taxon>Metazoa</taxon>
        <taxon>Ecdysozoa</taxon>
        <taxon>Arthropoda</taxon>
        <taxon>Chelicerata</taxon>
        <taxon>Arachnida</taxon>
        <taxon>Acari</taxon>
        <taxon>Parasitiformes</taxon>
        <taxon>Ixodida</taxon>
        <taxon>Ixodoidea</taxon>
        <taxon>Ixodidae</taxon>
        <taxon>Ixodinae</taxon>
        <taxon>Ixodes</taxon>
    </lineage>
</organism>
<accession>A0A6B0TUM7</accession>
<evidence type="ECO:0000313" key="2">
    <source>
        <dbReference type="EMBL" id="MXU83729.1"/>
    </source>
</evidence>
<feature type="signal peptide" evidence="1">
    <location>
        <begin position="1"/>
        <end position="21"/>
    </location>
</feature>
<evidence type="ECO:0008006" key="3">
    <source>
        <dbReference type="Google" id="ProtNLM"/>
    </source>
</evidence>
<dbReference type="AlphaFoldDB" id="A0A6B0TUM7"/>
<name>A0A6B0TUM7_IXORI</name>
<reference evidence="2" key="1">
    <citation type="submission" date="2019-12" db="EMBL/GenBank/DDBJ databases">
        <title>An insight into the sialome of adult female Ixodes ricinus ticks feeding for 6 days.</title>
        <authorList>
            <person name="Perner J."/>
            <person name="Ribeiro J.M.C."/>
        </authorList>
    </citation>
    <scope>NUCLEOTIDE SEQUENCE</scope>
    <source>
        <strain evidence="2">Semi-engorged</strain>
        <tissue evidence="2">Salivary glands</tissue>
    </source>
</reference>
<dbReference type="EMBL" id="GIFC01001646">
    <property type="protein sequence ID" value="MXU83729.1"/>
    <property type="molecule type" value="Transcribed_RNA"/>
</dbReference>
<evidence type="ECO:0000256" key="1">
    <source>
        <dbReference type="SAM" id="SignalP"/>
    </source>
</evidence>
<sequence length="77" mass="8837">MLVHLSWTHLRLLLVIRVASLFAPRALDRLAVHVRIVRRHNGVCRRLFGSKPNKRIAFILENSDLLNGTVGVECFLH</sequence>